<keyword evidence="8 11" id="KW-0067">ATP-binding</keyword>
<dbReference type="OrthoDB" id="9807458at2"/>
<comment type="activity regulation">
    <text evidence="11">Inhibited by UTP.</text>
</comment>
<keyword evidence="6 11" id="KW-0547">Nucleotide-binding</keyword>
<comment type="catalytic activity">
    <reaction evidence="10 11">
        <text>UMP + ATP = UDP + ADP</text>
        <dbReference type="Rhea" id="RHEA:24400"/>
        <dbReference type="ChEBI" id="CHEBI:30616"/>
        <dbReference type="ChEBI" id="CHEBI:57865"/>
        <dbReference type="ChEBI" id="CHEBI:58223"/>
        <dbReference type="ChEBI" id="CHEBI:456216"/>
        <dbReference type="EC" id="2.7.4.22"/>
    </reaction>
</comment>
<dbReference type="PANTHER" id="PTHR42833:SF4">
    <property type="entry name" value="URIDYLATE KINASE PUMPKIN, CHLOROPLASTIC"/>
    <property type="match status" value="1"/>
</dbReference>
<keyword evidence="9 11" id="KW-0665">Pyrimidine biosynthesis</keyword>
<comment type="subunit">
    <text evidence="11">Homohexamer.</text>
</comment>
<evidence type="ECO:0000256" key="8">
    <source>
        <dbReference type="ARBA" id="ARBA00022840"/>
    </source>
</evidence>
<dbReference type="GO" id="GO:0005829">
    <property type="term" value="C:cytosol"/>
    <property type="evidence" value="ECO:0007669"/>
    <property type="project" value="TreeGrafter"/>
</dbReference>
<protein>
    <recommendedName>
        <fullName evidence="11">Uridylate kinase</fullName>
        <shortName evidence="11">UK</shortName>
        <ecNumber evidence="11">2.7.4.22</ecNumber>
    </recommendedName>
    <alternativeName>
        <fullName evidence="11">Uridine monophosphate kinase</fullName>
        <shortName evidence="11">UMP kinase</shortName>
        <shortName evidence="11">UMPK</shortName>
    </alternativeName>
</protein>
<dbReference type="NCBIfam" id="TIGR02075">
    <property type="entry name" value="pyrH_bact"/>
    <property type="match status" value="1"/>
</dbReference>
<dbReference type="Pfam" id="PF00696">
    <property type="entry name" value="AA_kinase"/>
    <property type="match status" value="1"/>
</dbReference>
<dbReference type="Proteomes" id="UP001163441">
    <property type="component" value="Chromosome"/>
</dbReference>
<dbReference type="EC" id="2.7.4.22" evidence="11"/>
<dbReference type="HAMAP" id="MF_01220_B">
    <property type="entry name" value="PyrH_B"/>
    <property type="match status" value="1"/>
</dbReference>
<keyword evidence="5 11" id="KW-0808">Transferase</keyword>
<dbReference type="EMBL" id="CP113403">
    <property type="protein sequence ID" value="WAI17997.1"/>
    <property type="molecule type" value="Genomic_DNA"/>
</dbReference>
<feature type="binding site" evidence="11">
    <location>
        <begin position="15"/>
        <end position="18"/>
    </location>
    <ligand>
        <name>ATP</name>
        <dbReference type="ChEBI" id="CHEBI:30616"/>
    </ligand>
</feature>
<evidence type="ECO:0000256" key="2">
    <source>
        <dbReference type="ARBA" id="ARBA00004791"/>
    </source>
</evidence>
<comment type="subcellular location">
    <subcellularLocation>
        <location evidence="1 11">Cytoplasm</location>
    </subcellularLocation>
</comment>
<dbReference type="InterPro" id="IPR001048">
    <property type="entry name" value="Asp/Glu/Uridylate_kinase"/>
</dbReference>
<feature type="binding site" evidence="11">
    <location>
        <position position="165"/>
    </location>
    <ligand>
        <name>ATP</name>
        <dbReference type="ChEBI" id="CHEBI:30616"/>
    </ligand>
</feature>
<dbReference type="GO" id="GO:0005524">
    <property type="term" value="F:ATP binding"/>
    <property type="evidence" value="ECO:0007669"/>
    <property type="project" value="UniProtKB-KW"/>
</dbReference>
<dbReference type="InterPro" id="IPR036393">
    <property type="entry name" value="AceGlu_kinase-like_sf"/>
</dbReference>
<comment type="pathway">
    <text evidence="2 11">Pyrimidine metabolism; CTP biosynthesis via de novo pathway; UDP from UMP (UMPK route): step 1/1.</text>
</comment>
<feature type="binding site" evidence="11">
    <location>
        <position position="174"/>
    </location>
    <ligand>
        <name>ATP</name>
        <dbReference type="ChEBI" id="CHEBI:30616"/>
    </ligand>
</feature>
<evidence type="ECO:0000256" key="11">
    <source>
        <dbReference type="HAMAP-Rule" id="MF_01220"/>
    </source>
</evidence>
<proteinExistence type="inferred from homology"/>
<dbReference type="AlphaFoldDB" id="A0A4D6XH02"/>
<comment type="function">
    <text evidence="11">Catalyzes the reversible phosphorylation of UMP to UDP.</text>
</comment>
<feature type="binding site" evidence="11">
    <location>
        <begin position="138"/>
        <end position="145"/>
    </location>
    <ligand>
        <name>UMP</name>
        <dbReference type="ChEBI" id="CHEBI:57865"/>
    </ligand>
</feature>
<dbReference type="FunFam" id="3.40.1160.10:FF:000001">
    <property type="entry name" value="Uridylate kinase"/>
    <property type="match status" value="1"/>
</dbReference>
<evidence type="ECO:0000313" key="13">
    <source>
        <dbReference type="Proteomes" id="UP001163441"/>
    </source>
</evidence>
<keyword evidence="7 11" id="KW-0418">Kinase</keyword>
<dbReference type="CDD" id="cd04254">
    <property type="entry name" value="AAK_UMPK-PyrH-Ec"/>
    <property type="match status" value="1"/>
</dbReference>
<dbReference type="PIRSF" id="PIRSF005650">
    <property type="entry name" value="Uridylate_kin"/>
    <property type="match status" value="1"/>
</dbReference>
<feature type="binding site" evidence="11">
    <location>
        <position position="58"/>
    </location>
    <ligand>
        <name>ATP</name>
        <dbReference type="ChEBI" id="CHEBI:30616"/>
    </ligand>
</feature>
<keyword evidence="4 11" id="KW-0963">Cytoplasm</keyword>
<evidence type="ECO:0000256" key="3">
    <source>
        <dbReference type="ARBA" id="ARBA00007614"/>
    </source>
</evidence>
<evidence type="ECO:0000313" key="12">
    <source>
        <dbReference type="EMBL" id="WAI17997.1"/>
    </source>
</evidence>
<evidence type="ECO:0000256" key="7">
    <source>
        <dbReference type="ARBA" id="ARBA00022777"/>
    </source>
</evidence>
<dbReference type="GO" id="GO:0006225">
    <property type="term" value="P:UDP biosynthetic process"/>
    <property type="evidence" value="ECO:0007669"/>
    <property type="project" value="TreeGrafter"/>
</dbReference>
<dbReference type="PANTHER" id="PTHR42833">
    <property type="entry name" value="URIDYLATE KINASE"/>
    <property type="match status" value="1"/>
</dbReference>
<dbReference type="InterPro" id="IPR015963">
    <property type="entry name" value="Uridylate_kinase_bac"/>
</dbReference>
<evidence type="ECO:0000256" key="5">
    <source>
        <dbReference type="ARBA" id="ARBA00022679"/>
    </source>
</evidence>
<comment type="caution">
    <text evidence="11">Lacks conserved residue(s) required for the propagation of feature annotation.</text>
</comment>
<dbReference type="InterPro" id="IPR011817">
    <property type="entry name" value="Uridylate_kinase"/>
</dbReference>
<accession>A0A4D6XH02</accession>
<feature type="binding site" evidence="11">
    <location>
        <position position="171"/>
    </location>
    <ligand>
        <name>ATP</name>
        <dbReference type="ChEBI" id="CHEBI:30616"/>
    </ligand>
</feature>
<comment type="similarity">
    <text evidence="3 11">Belongs to the UMP kinase family.</text>
</comment>
<evidence type="ECO:0000256" key="1">
    <source>
        <dbReference type="ARBA" id="ARBA00004496"/>
    </source>
</evidence>
<dbReference type="GO" id="GO:0033862">
    <property type="term" value="F:UMP kinase activity"/>
    <property type="evidence" value="ECO:0007669"/>
    <property type="project" value="UniProtKB-EC"/>
</dbReference>
<reference evidence="12" key="1">
    <citation type="submission" date="2022-11" db="EMBL/GenBank/DDBJ databases">
        <title>The whole genome sequencing of pests is an important tool to study the evolution of the plant-insect interaction and insecticide resistance.</title>
        <authorList>
            <person name="Kananovich Y."/>
        </authorList>
    </citation>
    <scope>NUCLEOTIDE SEQUENCE</scope>
    <source>
        <strain evidence="12">BSU_Aph_2016</strain>
    </source>
</reference>
<evidence type="ECO:0000256" key="6">
    <source>
        <dbReference type="ARBA" id="ARBA00022741"/>
    </source>
</evidence>
<dbReference type="Gene3D" id="3.40.1160.10">
    <property type="entry name" value="Acetylglutamate kinase-like"/>
    <property type="match status" value="1"/>
</dbReference>
<organism evidence="12 13">
    <name type="scientific">Buchnera aphidicola</name>
    <name type="common">Aphis craccivora</name>
    <dbReference type="NCBI Taxonomy" id="466616"/>
    <lineage>
        <taxon>Bacteria</taxon>
        <taxon>Pseudomonadati</taxon>
        <taxon>Pseudomonadota</taxon>
        <taxon>Gammaproteobacteria</taxon>
        <taxon>Enterobacterales</taxon>
        <taxon>Erwiniaceae</taxon>
        <taxon>Buchnera</taxon>
    </lineage>
</organism>
<evidence type="ECO:0000256" key="9">
    <source>
        <dbReference type="ARBA" id="ARBA00022975"/>
    </source>
</evidence>
<dbReference type="GO" id="GO:0044210">
    <property type="term" value="P:'de novo' CTP biosynthetic process"/>
    <property type="evidence" value="ECO:0007669"/>
    <property type="project" value="UniProtKB-UniRule"/>
</dbReference>
<feature type="binding site" evidence="11">
    <location>
        <position position="77"/>
    </location>
    <ligand>
        <name>UMP</name>
        <dbReference type="ChEBI" id="CHEBI:57865"/>
    </ligand>
</feature>
<evidence type="ECO:0000256" key="10">
    <source>
        <dbReference type="ARBA" id="ARBA00047767"/>
    </source>
</evidence>
<sequence length="241" mass="26650">MSTNTKFIYPRILLKISGEVLQGVNKFGIDINSLKKIAKEIKLVLNLGVQVGLVIGSGNLFRGSTLSKIGINRIASDHIGILSTIINSLAMHDIMHYYSIRSYVMSAIPINGICEAYTYKRAIKLLSGNCVVIFAAGIGNPLFTTDSAACLRGIETQSDIILKGTKVDGVYSKDPKKYSHAIFYKKLTYKDVLKKELKVMDLSAFSLARDHNLPIRIFNINKPQSLYRIVTGYDEGTIITV</sequence>
<dbReference type="SUPFAM" id="SSF53633">
    <property type="entry name" value="Carbamate kinase-like"/>
    <property type="match status" value="1"/>
</dbReference>
<name>A0A4D6XH02_9GAMM</name>
<gene>
    <name evidence="11 12" type="primary">pyrH</name>
    <name evidence="12" type="ORF">OWM53_01200</name>
</gene>
<dbReference type="RefSeq" id="WP_158360536.1">
    <property type="nucleotide sequence ID" value="NZ_CP034897.1"/>
</dbReference>
<evidence type="ECO:0000256" key="4">
    <source>
        <dbReference type="ARBA" id="ARBA00022490"/>
    </source>
</evidence>
<feature type="binding site" evidence="11">
    <location>
        <position position="62"/>
    </location>
    <ligand>
        <name>ATP</name>
        <dbReference type="ChEBI" id="CHEBI:30616"/>
    </ligand>
</feature>